<feature type="transmembrane region" description="Helical" evidence="9">
    <location>
        <begin position="93"/>
        <end position="111"/>
    </location>
</feature>
<evidence type="ECO:0000256" key="5">
    <source>
        <dbReference type="ARBA" id="ARBA00022989"/>
    </source>
</evidence>
<accession>A0AAV5GEU2</accession>
<dbReference type="Proteomes" id="UP001342314">
    <property type="component" value="Unassembled WGS sequence"/>
</dbReference>
<evidence type="ECO:0000256" key="2">
    <source>
        <dbReference type="ARBA" id="ARBA00022692"/>
    </source>
</evidence>
<keyword evidence="4" id="KW-0256">Endoplasmic reticulum</keyword>
<dbReference type="PANTHER" id="PTHR23129">
    <property type="entry name" value="ACYL-COENZYME A DIPHOSPHATASE FITM2"/>
    <property type="match status" value="1"/>
</dbReference>
<dbReference type="GO" id="GO:0008654">
    <property type="term" value="P:phospholipid biosynthetic process"/>
    <property type="evidence" value="ECO:0007669"/>
    <property type="project" value="TreeGrafter"/>
</dbReference>
<comment type="caution">
    <text evidence="10">The sequence shown here is derived from an EMBL/GenBank/DDBJ whole genome shotgun (WGS) entry which is preliminary data.</text>
</comment>
<dbReference type="EMBL" id="BQKY01000007">
    <property type="protein sequence ID" value="GJN90936.1"/>
    <property type="molecule type" value="Genomic_DNA"/>
</dbReference>
<evidence type="ECO:0008006" key="12">
    <source>
        <dbReference type="Google" id="ProtNLM"/>
    </source>
</evidence>
<dbReference type="AlphaFoldDB" id="A0AAV5GEU2"/>
<feature type="transmembrane region" description="Helical" evidence="9">
    <location>
        <begin position="287"/>
        <end position="307"/>
    </location>
</feature>
<keyword evidence="7 9" id="KW-0472">Membrane</keyword>
<name>A0AAV5GEU2_9BASI</name>
<keyword evidence="6" id="KW-0443">Lipid metabolism</keyword>
<gene>
    <name evidence="10" type="ORF">Rhopal_003950-T1</name>
</gene>
<evidence type="ECO:0000256" key="8">
    <source>
        <dbReference type="SAM" id="MobiDB-lite"/>
    </source>
</evidence>
<feature type="region of interest" description="Disordered" evidence="8">
    <location>
        <begin position="1"/>
        <end position="20"/>
    </location>
</feature>
<protein>
    <recommendedName>
        <fullName evidence="12">Inositol phospholipid synthesis and fat-storage-inducing TM-domain-containing protein</fullName>
    </recommendedName>
</protein>
<evidence type="ECO:0000313" key="10">
    <source>
        <dbReference type="EMBL" id="GJN90936.1"/>
    </source>
</evidence>
<feature type="transmembrane region" description="Helical" evidence="9">
    <location>
        <begin position="27"/>
        <end position="48"/>
    </location>
</feature>
<evidence type="ECO:0000256" key="9">
    <source>
        <dbReference type="SAM" id="Phobius"/>
    </source>
</evidence>
<evidence type="ECO:0000256" key="7">
    <source>
        <dbReference type="ARBA" id="ARBA00023136"/>
    </source>
</evidence>
<dbReference type="GO" id="GO:0005789">
    <property type="term" value="C:endoplasmic reticulum membrane"/>
    <property type="evidence" value="ECO:0007669"/>
    <property type="project" value="UniProtKB-SubCell"/>
</dbReference>
<dbReference type="Pfam" id="PF10261">
    <property type="entry name" value="FIT"/>
    <property type="match status" value="1"/>
</dbReference>
<dbReference type="GO" id="GO:0019915">
    <property type="term" value="P:lipid storage"/>
    <property type="evidence" value="ECO:0007669"/>
    <property type="project" value="InterPro"/>
</dbReference>
<dbReference type="GO" id="GO:0034389">
    <property type="term" value="P:lipid droplet organization"/>
    <property type="evidence" value="ECO:0007669"/>
    <property type="project" value="TreeGrafter"/>
</dbReference>
<dbReference type="GO" id="GO:0010945">
    <property type="term" value="F:coenzyme A diphosphatase activity"/>
    <property type="evidence" value="ECO:0007669"/>
    <property type="project" value="InterPro"/>
</dbReference>
<evidence type="ECO:0000256" key="6">
    <source>
        <dbReference type="ARBA" id="ARBA00023098"/>
    </source>
</evidence>
<comment type="subcellular location">
    <subcellularLocation>
        <location evidence="1">Endoplasmic reticulum membrane</location>
        <topology evidence="1">Multi-pass membrane protein</topology>
    </subcellularLocation>
</comment>
<keyword evidence="2 9" id="KW-0812">Transmembrane</keyword>
<evidence type="ECO:0000313" key="11">
    <source>
        <dbReference type="Proteomes" id="UP001342314"/>
    </source>
</evidence>
<feature type="transmembrane region" description="Helical" evidence="9">
    <location>
        <begin position="244"/>
        <end position="266"/>
    </location>
</feature>
<evidence type="ECO:0000256" key="4">
    <source>
        <dbReference type="ARBA" id="ARBA00022824"/>
    </source>
</evidence>
<proteinExistence type="predicted"/>
<dbReference type="PANTHER" id="PTHR23129:SF0">
    <property type="entry name" value="ACYL-COENZYME A DIPHOSPHATASE FITM2"/>
    <property type="match status" value="1"/>
</dbReference>
<reference evidence="10 11" key="1">
    <citation type="submission" date="2021-12" db="EMBL/GenBank/DDBJ databases">
        <title>High titer production of polyol ester of fatty acids by Rhodotorula paludigena BS15 towards product separation-free biomass refinery.</title>
        <authorList>
            <person name="Mano J."/>
            <person name="Ono H."/>
            <person name="Tanaka T."/>
            <person name="Naito K."/>
            <person name="Sushida H."/>
            <person name="Ike M."/>
            <person name="Tokuyasu K."/>
            <person name="Kitaoka M."/>
        </authorList>
    </citation>
    <scope>NUCLEOTIDE SEQUENCE [LARGE SCALE GENOMIC DNA]</scope>
    <source>
        <strain evidence="10 11">BS15</strain>
    </source>
</reference>
<dbReference type="InterPro" id="IPR019388">
    <property type="entry name" value="FIT"/>
</dbReference>
<sequence>MSTVTPARPRPRPAAARTSTASPRQRFINVLLLTVIAGTCFSVLNSSAATTAFRSRLPAHTLTRLEDTAFPLPKLPFFGDKRNILNQWFVKRSWAWVTAVYVLLSVTLLAFPASAPSSQRASAPSTTPAIVNGRAVPSTELAVPTGHLYGSLRRYLLASLYWFYLTQATWFGRSLGPSITLRILRSSGAVCVPSAVSNDPLSAHAAHSGLESTEPGHAAAGAPLVCTGAKGEYWRGGHDVSGHAFMMVHCSLFLLELVYPLLPALFPALFSNGTRSEADRVRRTHPIIVLAGYAAVFVIILSWWMLLMTSLFFHTPMEKLTGAAFGFLGWYVSGL</sequence>
<keyword evidence="3" id="KW-0378">Hydrolase</keyword>
<keyword evidence="11" id="KW-1185">Reference proteome</keyword>
<evidence type="ECO:0000256" key="1">
    <source>
        <dbReference type="ARBA" id="ARBA00004477"/>
    </source>
</evidence>
<organism evidence="10 11">
    <name type="scientific">Rhodotorula paludigena</name>
    <dbReference type="NCBI Taxonomy" id="86838"/>
    <lineage>
        <taxon>Eukaryota</taxon>
        <taxon>Fungi</taxon>
        <taxon>Dikarya</taxon>
        <taxon>Basidiomycota</taxon>
        <taxon>Pucciniomycotina</taxon>
        <taxon>Microbotryomycetes</taxon>
        <taxon>Sporidiobolales</taxon>
        <taxon>Sporidiobolaceae</taxon>
        <taxon>Rhodotorula</taxon>
    </lineage>
</organism>
<evidence type="ECO:0000256" key="3">
    <source>
        <dbReference type="ARBA" id="ARBA00022801"/>
    </source>
</evidence>
<keyword evidence="5 9" id="KW-1133">Transmembrane helix</keyword>